<dbReference type="PANTHER" id="PTHR24366">
    <property type="entry name" value="IG(IMMUNOGLOBULIN) AND LRR(LEUCINE RICH REPEAT) DOMAINS"/>
    <property type="match status" value="1"/>
</dbReference>
<keyword evidence="5" id="KW-1185">Reference proteome</keyword>
<dbReference type="InterPro" id="IPR003591">
    <property type="entry name" value="Leu-rich_rpt_typical-subtyp"/>
</dbReference>
<dbReference type="Proteomes" id="UP000728032">
    <property type="component" value="Unassembled WGS sequence"/>
</dbReference>
<reference evidence="4" key="1">
    <citation type="submission" date="2020-11" db="EMBL/GenBank/DDBJ databases">
        <authorList>
            <person name="Tran Van P."/>
        </authorList>
    </citation>
    <scope>NUCLEOTIDE SEQUENCE</scope>
</reference>
<keyword evidence="3" id="KW-0732">Signal</keyword>
<dbReference type="EMBL" id="OC916562">
    <property type="protein sequence ID" value="CAD7644594.1"/>
    <property type="molecule type" value="Genomic_DNA"/>
</dbReference>
<evidence type="ECO:0000313" key="5">
    <source>
        <dbReference type="Proteomes" id="UP000728032"/>
    </source>
</evidence>
<organism evidence="4">
    <name type="scientific">Oppiella nova</name>
    <dbReference type="NCBI Taxonomy" id="334625"/>
    <lineage>
        <taxon>Eukaryota</taxon>
        <taxon>Metazoa</taxon>
        <taxon>Ecdysozoa</taxon>
        <taxon>Arthropoda</taxon>
        <taxon>Chelicerata</taxon>
        <taxon>Arachnida</taxon>
        <taxon>Acari</taxon>
        <taxon>Acariformes</taxon>
        <taxon>Sarcoptiformes</taxon>
        <taxon>Oribatida</taxon>
        <taxon>Brachypylina</taxon>
        <taxon>Oppioidea</taxon>
        <taxon>Oppiidae</taxon>
        <taxon>Oppiella</taxon>
    </lineage>
</organism>
<dbReference type="Pfam" id="PF13855">
    <property type="entry name" value="LRR_8"/>
    <property type="match status" value="1"/>
</dbReference>
<dbReference type="AlphaFoldDB" id="A0A7R9LMT7"/>
<evidence type="ECO:0000256" key="3">
    <source>
        <dbReference type="SAM" id="SignalP"/>
    </source>
</evidence>
<name>A0A7R9LMT7_9ACAR</name>
<dbReference type="PANTHER" id="PTHR24366:SF96">
    <property type="entry name" value="LEUCINE RICH REPEAT CONTAINING 53"/>
    <property type="match status" value="1"/>
</dbReference>
<dbReference type="Gene3D" id="3.80.10.10">
    <property type="entry name" value="Ribonuclease Inhibitor"/>
    <property type="match status" value="2"/>
</dbReference>
<dbReference type="EMBL" id="CAJPVJ010001737">
    <property type="protein sequence ID" value="CAG2165217.1"/>
    <property type="molecule type" value="Genomic_DNA"/>
</dbReference>
<feature type="chain" id="PRO_5036211241" evidence="3">
    <location>
        <begin position="20"/>
        <end position="730"/>
    </location>
</feature>
<keyword evidence="1" id="KW-0433">Leucine-rich repeat</keyword>
<feature type="non-terminal residue" evidence="4">
    <location>
        <position position="1"/>
    </location>
</feature>
<keyword evidence="2" id="KW-0677">Repeat</keyword>
<dbReference type="OrthoDB" id="6505224at2759"/>
<evidence type="ECO:0000313" key="4">
    <source>
        <dbReference type="EMBL" id="CAD7644594.1"/>
    </source>
</evidence>
<proteinExistence type="predicted"/>
<evidence type="ECO:0000256" key="2">
    <source>
        <dbReference type="ARBA" id="ARBA00022737"/>
    </source>
</evidence>
<accession>A0A7R9LMT7</accession>
<evidence type="ECO:0000256" key="1">
    <source>
        <dbReference type="ARBA" id="ARBA00022614"/>
    </source>
</evidence>
<gene>
    <name evidence="4" type="ORF">ONB1V03_LOCUS4762</name>
</gene>
<protein>
    <submittedName>
        <fullName evidence="4">Uncharacterized protein</fullName>
    </submittedName>
</protein>
<dbReference type="PROSITE" id="PS51450">
    <property type="entry name" value="LRR"/>
    <property type="match status" value="1"/>
</dbReference>
<dbReference type="InterPro" id="IPR001611">
    <property type="entry name" value="Leu-rich_rpt"/>
</dbReference>
<feature type="signal peptide" evidence="3">
    <location>
        <begin position="1"/>
        <end position="19"/>
    </location>
</feature>
<sequence length="730" mass="83998">MIMIKELVFLSLFITTIKSDANYQSIDCQSNRYLEPCRCHNDRQNGDKIETINCTSVSVDLKLLSQQLGDRLFKEPSKGYKIQRLEIQKTGITKIQSKVFDKIAFIEIAIIDNQKLDYIDKNAFNGSTDSLEVINIIDNRRLYSDPRMAEDLWKLIQKFVKLREIRVTGSAITSIPSHAFRSHDGHRNRLKHVDLSHNKIHTIGDYAFEDLSSPSLDLILSHNRIYTIGKHVFRFTPSKAVIRMIDLSHNQLTADSFDVDSFTKMGRSLATLSLKDNRIDTLHEPVFGALFDRSDRNYFILEVVGNQIRCDCPLQWTVKTKYCYTDKSVPVSHQIVSLKCGQRWEPITQYDFSYCPKMTDRLSPSCQRGYNSAVNTHPMIWFITIVYIIHTTRTAPSPSPTCPPAHIIFPCDCNSTSGQFDCGKTISSNLVLKQIFQESSRQTAHKHTLIFQRFLFQNSIVDQIESESLDSFGFREISIERNDYLVSIDEQAFKSTYNITDRVYFLGNPSIGVEKSKVMKFFNVLSQFRNASLIHAIDCGLEFIPDNAFRPLLGVQTRLQRLSFANNRIISVGNNPFIHLPNIRFLSLHDNRIDRLSNGSLRLNDSSYHVFIDLSKNQLNSTSFDSQALSAIKRPFDLQLADNMIAFLNETTFKSLFKRSITIKLWRNPVNCSDCRMKWTSNEKKCGDMNNTISYAQRIDFQCKLFKDMFRKCRNDTFAGDEQLIDNPLA</sequence>
<dbReference type="SUPFAM" id="SSF52058">
    <property type="entry name" value="L domain-like"/>
    <property type="match status" value="2"/>
</dbReference>
<dbReference type="SMART" id="SM00369">
    <property type="entry name" value="LRR_TYP"/>
    <property type="match status" value="4"/>
</dbReference>
<dbReference type="InterPro" id="IPR032675">
    <property type="entry name" value="LRR_dom_sf"/>
</dbReference>